<sequence>MLLASEIGHERFIMRETANERGTVLGKVRSMISGRGIVVSMVNDSRRVRFATSMSAEILAHGIPLGSVKRETAKDGDIAAGKVQSRSLGRDLKRRHLEEVSKDEWQGAVFDGKAHQEWRLRRPRCDLFSAGRWHWAGRQPEKFDFQILLKTAVT</sequence>
<dbReference type="EMBL" id="KL142404">
    <property type="protein sequence ID" value="KDR69148.1"/>
    <property type="molecule type" value="Genomic_DNA"/>
</dbReference>
<reference evidence="2" key="1">
    <citation type="journal article" date="2014" name="Proc. Natl. Acad. Sci. U.S.A.">
        <title>Extensive sampling of basidiomycete genomes demonstrates inadequacy of the white-rot/brown-rot paradigm for wood decay fungi.</title>
        <authorList>
            <person name="Riley R."/>
            <person name="Salamov A.A."/>
            <person name="Brown D.W."/>
            <person name="Nagy L.G."/>
            <person name="Floudas D."/>
            <person name="Held B.W."/>
            <person name="Levasseur A."/>
            <person name="Lombard V."/>
            <person name="Morin E."/>
            <person name="Otillar R."/>
            <person name="Lindquist E.A."/>
            <person name="Sun H."/>
            <person name="LaButti K.M."/>
            <person name="Schmutz J."/>
            <person name="Jabbour D."/>
            <person name="Luo H."/>
            <person name="Baker S.E."/>
            <person name="Pisabarro A.G."/>
            <person name="Walton J.D."/>
            <person name="Blanchette R.A."/>
            <person name="Henrissat B."/>
            <person name="Martin F."/>
            <person name="Cullen D."/>
            <person name="Hibbett D.S."/>
            <person name="Grigoriev I.V."/>
        </authorList>
    </citation>
    <scope>NUCLEOTIDE SEQUENCE [LARGE SCALE GENOMIC DNA]</scope>
    <source>
        <strain evidence="2">CBS 339.88</strain>
    </source>
</reference>
<dbReference type="AlphaFoldDB" id="A0A067SQT9"/>
<accession>A0A067SQT9</accession>
<dbReference type="Proteomes" id="UP000027222">
    <property type="component" value="Unassembled WGS sequence"/>
</dbReference>
<name>A0A067SQT9_GALM3</name>
<keyword evidence="2" id="KW-1185">Reference proteome</keyword>
<proteinExistence type="predicted"/>
<dbReference type="HOGENOM" id="CLU_1704360_0_0_1"/>
<evidence type="ECO:0000313" key="1">
    <source>
        <dbReference type="EMBL" id="KDR69148.1"/>
    </source>
</evidence>
<organism evidence="1 2">
    <name type="scientific">Galerina marginata (strain CBS 339.88)</name>
    <dbReference type="NCBI Taxonomy" id="685588"/>
    <lineage>
        <taxon>Eukaryota</taxon>
        <taxon>Fungi</taxon>
        <taxon>Dikarya</taxon>
        <taxon>Basidiomycota</taxon>
        <taxon>Agaricomycotina</taxon>
        <taxon>Agaricomycetes</taxon>
        <taxon>Agaricomycetidae</taxon>
        <taxon>Agaricales</taxon>
        <taxon>Agaricineae</taxon>
        <taxon>Strophariaceae</taxon>
        <taxon>Galerina</taxon>
    </lineage>
</organism>
<gene>
    <name evidence="1" type="ORF">GALMADRAFT_215425</name>
</gene>
<evidence type="ECO:0000313" key="2">
    <source>
        <dbReference type="Proteomes" id="UP000027222"/>
    </source>
</evidence>
<protein>
    <submittedName>
        <fullName evidence="1">Uncharacterized protein</fullName>
    </submittedName>
</protein>